<reference evidence="3" key="1">
    <citation type="journal article" date="2019" name="Int. J. Syst. Evol. Microbiol.">
        <title>The Global Catalogue of Microorganisms (GCM) 10K type strain sequencing project: providing services to taxonomists for standard genome sequencing and annotation.</title>
        <authorList>
            <consortium name="The Broad Institute Genomics Platform"/>
            <consortium name="The Broad Institute Genome Sequencing Center for Infectious Disease"/>
            <person name="Wu L."/>
            <person name="Ma J."/>
        </authorList>
    </citation>
    <scope>NUCLEOTIDE SEQUENCE [LARGE SCALE GENOMIC DNA]</scope>
    <source>
        <strain evidence="3">JCM 5067</strain>
    </source>
</reference>
<evidence type="ECO:0000313" key="3">
    <source>
        <dbReference type="Proteomes" id="UP001500668"/>
    </source>
</evidence>
<feature type="compositionally biased region" description="Basic and acidic residues" evidence="1">
    <location>
        <begin position="47"/>
        <end position="64"/>
    </location>
</feature>
<dbReference type="Proteomes" id="UP001500668">
    <property type="component" value="Unassembled WGS sequence"/>
</dbReference>
<protein>
    <submittedName>
        <fullName evidence="2">Uncharacterized protein</fullName>
    </submittedName>
</protein>
<dbReference type="EMBL" id="BAAACA010000009">
    <property type="protein sequence ID" value="GAA0587213.1"/>
    <property type="molecule type" value="Genomic_DNA"/>
</dbReference>
<evidence type="ECO:0000256" key="1">
    <source>
        <dbReference type="SAM" id="MobiDB-lite"/>
    </source>
</evidence>
<sequence>MAATTRTPYRIAEDTAEDMEGYRSSCWPGAPAAVAEGIRAEATGRTVRSDRRLVPRADHRDRNA</sequence>
<keyword evidence="3" id="KW-1185">Reference proteome</keyword>
<accession>A0ABN1FBY3</accession>
<organism evidence="2 3">
    <name type="scientific">Streptomyces crystallinus</name>
    <dbReference type="NCBI Taxonomy" id="68191"/>
    <lineage>
        <taxon>Bacteria</taxon>
        <taxon>Bacillati</taxon>
        <taxon>Actinomycetota</taxon>
        <taxon>Actinomycetes</taxon>
        <taxon>Kitasatosporales</taxon>
        <taxon>Streptomycetaceae</taxon>
        <taxon>Streptomyces</taxon>
    </lineage>
</organism>
<proteinExistence type="predicted"/>
<comment type="caution">
    <text evidence="2">The sequence shown here is derived from an EMBL/GenBank/DDBJ whole genome shotgun (WGS) entry which is preliminary data.</text>
</comment>
<feature type="region of interest" description="Disordered" evidence="1">
    <location>
        <begin position="43"/>
        <end position="64"/>
    </location>
</feature>
<evidence type="ECO:0000313" key="2">
    <source>
        <dbReference type="EMBL" id="GAA0587213.1"/>
    </source>
</evidence>
<gene>
    <name evidence="2" type="ORF">GCM10010394_15360</name>
</gene>
<name>A0ABN1FBY3_9ACTN</name>